<evidence type="ECO:0000256" key="4">
    <source>
        <dbReference type="ARBA" id="ARBA00022670"/>
    </source>
</evidence>
<feature type="chain" id="PRO_5014094499" description="Peptidase A1 domain-containing protein" evidence="11">
    <location>
        <begin position="25"/>
        <end position="538"/>
    </location>
</feature>
<dbReference type="InterPro" id="IPR021109">
    <property type="entry name" value="Peptidase_aspartic_dom_sf"/>
</dbReference>
<dbReference type="Gramene" id="KQK03000">
    <property type="protein sequence ID" value="KQK03000"/>
    <property type="gene ID" value="BRADI_2g04920v3"/>
</dbReference>
<feature type="active site" evidence="8">
    <location>
        <position position="403"/>
    </location>
</feature>
<evidence type="ECO:0000313" key="14">
    <source>
        <dbReference type="EnsemblPlants" id="KQK03000"/>
    </source>
</evidence>
<evidence type="ECO:0000256" key="5">
    <source>
        <dbReference type="ARBA" id="ARBA00022750"/>
    </source>
</evidence>
<dbReference type="STRING" id="15368.I1HCL7"/>
<organism evidence="13">
    <name type="scientific">Brachypodium distachyon</name>
    <name type="common">Purple false brome</name>
    <name type="synonym">Trachynia distachya</name>
    <dbReference type="NCBI Taxonomy" id="15368"/>
    <lineage>
        <taxon>Eukaryota</taxon>
        <taxon>Viridiplantae</taxon>
        <taxon>Streptophyta</taxon>
        <taxon>Embryophyta</taxon>
        <taxon>Tracheophyta</taxon>
        <taxon>Spermatophyta</taxon>
        <taxon>Magnoliopsida</taxon>
        <taxon>Liliopsida</taxon>
        <taxon>Poales</taxon>
        <taxon>Poaceae</taxon>
        <taxon>BOP clade</taxon>
        <taxon>Pooideae</taxon>
        <taxon>Stipodae</taxon>
        <taxon>Brachypodieae</taxon>
        <taxon>Brachypodium</taxon>
    </lineage>
</organism>
<dbReference type="RefSeq" id="XP_024314015.1">
    <property type="nucleotide sequence ID" value="XM_024458247.1"/>
</dbReference>
<keyword evidence="3" id="KW-0964">Secreted</keyword>
<keyword evidence="7" id="KW-0325">Glycoprotein</keyword>
<dbReference type="InterPro" id="IPR051708">
    <property type="entry name" value="Plant_Aspart_Prot_A1"/>
</dbReference>
<keyword evidence="4 9" id="KW-0645">Protease</keyword>
<evidence type="ECO:0000313" key="15">
    <source>
        <dbReference type="Proteomes" id="UP000008810"/>
    </source>
</evidence>
<dbReference type="CDD" id="cd05476">
    <property type="entry name" value="pepsin_A_like_plant"/>
    <property type="match status" value="1"/>
</dbReference>
<feature type="domain" description="Peptidase A1" evidence="12">
    <location>
        <begin position="103"/>
        <end position="523"/>
    </location>
</feature>
<dbReference type="InterPro" id="IPR032861">
    <property type="entry name" value="TAXi_N"/>
</dbReference>
<evidence type="ECO:0000313" key="13">
    <source>
        <dbReference type="EMBL" id="KQK03000.1"/>
    </source>
</evidence>
<feature type="compositionally biased region" description="Acidic residues" evidence="10">
    <location>
        <begin position="147"/>
        <end position="162"/>
    </location>
</feature>
<dbReference type="GO" id="GO:0006508">
    <property type="term" value="P:proteolysis"/>
    <property type="evidence" value="ECO:0007669"/>
    <property type="project" value="UniProtKB-KW"/>
</dbReference>
<feature type="region of interest" description="Disordered" evidence="10">
    <location>
        <begin position="139"/>
        <end position="190"/>
    </location>
</feature>
<dbReference type="PRINTS" id="PR00792">
    <property type="entry name" value="PEPSIN"/>
</dbReference>
<dbReference type="PROSITE" id="PS51767">
    <property type="entry name" value="PEPTIDASE_A1"/>
    <property type="match status" value="1"/>
</dbReference>
<feature type="compositionally biased region" description="Low complexity" evidence="10">
    <location>
        <begin position="172"/>
        <end position="181"/>
    </location>
</feature>
<dbReference type="AlphaFoldDB" id="I1HCL7"/>
<dbReference type="SUPFAM" id="SSF50630">
    <property type="entry name" value="Acid proteases"/>
    <property type="match status" value="1"/>
</dbReference>
<evidence type="ECO:0000256" key="2">
    <source>
        <dbReference type="ARBA" id="ARBA00007447"/>
    </source>
</evidence>
<dbReference type="OMA" id="GCDEAKN"/>
<proteinExistence type="inferred from homology"/>
<feature type="signal peptide" evidence="11">
    <location>
        <begin position="1"/>
        <end position="24"/>
    </location>
</feature>
<dbReference type="InterPro" id="IPR033121">
    <property type="entry name" value="PEPTIDASE_A1"/>
</dbReference>
<dbReference type="KEGG" id="bdi:100823245"/>
<dbReference type="Gene3D" id="2.40.70.10">
    <property type="entry name" value="Acid Proteases"/>
    <property type="match status" value="2"/>
</dbReference>
<dbReference type="Pfam" id="PF14541">
    <property type="entry name" value="TAXi_C"/>
    <property type="match status" value="1"/>
</dbReference>
<dbReference type="InterPro" id="IPR001969">
    <property type="entry name" value="Aspartic_peptidase_AS"/>
</dbReference>
<dbReference type="InterPro" id="IPR001461">
    <property type="entry name" value="Aspartic_peptidase_A1"/>
</dbReference>
<evidence type="ECO:0000256" key="8">
    <source>
        <dbReference type="PIRSR" id="PIRSR601461-1"/>
    </source>
</evidence>
<protein>
    <recommendedName>
        <fullName evidence="12">Peptidase A1 domain-containing protein</fullName>
    </recommendedName>
</protein>
<accession>I1HCL7</accession>
<dbReference type="FunFam" id="2.40.70.10:FF:000050">
    <property type="entry name" value="Aspartic proteinase CDR1"/>
    <property type="match status" value="1"/>
</dbReference>
<dbReference type="PANTHER" id="PTHR47967">
    <property type="entry name" value="OS07G0603500 PROTEIN-RELATED"/>
    <property type="match status" value="1"/>
</dbReference>
<feature type="active site" evidence="8">
    <location>
        <position position="121"/>
    </location>
</feature>
<dbReference type="PANTHER" id="PTHR47967:SF128">
    <property type="entry name" value="ASPARTIC PROTEINASE CDR1-LIKE"/>
    <property type="match status" value="1"/>
</dbReference>
<evidence type="ECO:0000256" key="7">
    <source>
        <dbReference type="ARBA" id="ARBA00023180"/>
    </source>
</evidence>
<dbReference type="InterPro" id="IPR034161">
    <property type="entry name" value="Pepsin-like_plant"/>
</dbReference>
<dbReference type="Proteomes" id="UP000008810">
    <property type="component" value="Chromosome 2"/>
</dbReference>
<dbReference type="GO" id="GO:0005576">
    <property type="term" value="C:extracellular region"/>
    <property type="evidence" value="ECO:0000318"/>
    <property type="project" value="GO_Central"/>
</dbReference>
<dbReference type="GO" id="GO:0004190">
    <property type="term" value="F:aspartic-type endopeptidase activity"/>
    <property type="evidence" value="ECO:0000318"/>
    <property type="project" value="GO_Central"/>
</dbReference>
<comment type="subcellular location">
    <subcellularLocation>
        <location evidence="1">Secreted</location>
    </subcellularLocation>
</comment>
<dbReference type="InterPro" id="IPR032799">
    <property type="entry name" value="TAXi_C"/>
</dbReference>
<dbReference type="OrthoDB" id="775830at2759"/>
<comment type="similarity">
    <text evidence="2 9">Belongs to the peptidase A1 family.</text>
</comment>
<evidence type="ECO:0000256" key="11">
    <source>
        <dbReference type="SAM" id="SignalP"/>
    </source>
</evidence>
<dbReference type="EnsemblPlants" id="KQK03000">
    <property type="protein sequence ID" value="KQK03000"/>
    <property type="gene ID" value="BRADI_2g04920v3"/>
</dbReference>
<reference evidence="13" key="2">
    <citation type="submission" date="2017-06" db="EMBL/GenBank/DDBJ databases">
        <title>WGS assembly of Brachypodium distachyon.</title>
        <authorList>
            <consortium name="The International Brachypodium Initiative"/>
            <person name="Lucas S."/>
            <person name="Harmon-Smith M."/>
            <person name="Lail K."/>
            <person name="Tice H."/>
            <person name="Grimwood J."/>
            <person name="Bruce D."/>
            <person name="Barry K."/>
            <person name="Shu S."/>
            <person name="Lindquist E."/>
            <person name="Wang M."/>
            <person name="Pitluck S."/>
            <person name="Vogel J.P."/>
            <person name="Garvin D.F."/>
            <person name="Mockler T.C."/>
            <person name="Schmutz J."/>
            <person name="Rokhsar D."/>
            <person name="Bevan M.W."/>
        </authorList>
    </citation>
    <scope>NUCLEOTIDE SEQUENCE</scope>
    <source>
        <strain evidence="13">Bd21</strain>
    </source>
</reference>
<dbReference type="EMBL" id="CM000881">
    <property type="protein sequence ID" value="KQK03000.1"/>
    <property type="molecule type" value="Genomic_DNA"/>
</dbReference>
<evidence type="ECO:0000256" key="3">
    <source>
        <dbReference type="ARBA" id="ARBA00022525"/>
    </source>
</evidence>
<dbReference type="Pfam" id="PF14543">
    <property type="entry name" value="TAXi_N"/>
    <property type="match status" value="2"/>
</dbReference>
<reference evidence="14" key="3">
    <citation type="submission" date="2018-08" db="UniProtKB">
        <authorList>
            <consortium name="EnsemblPlants"/>
        </authorList>
    </citation>
    <scope>IDENTIFICATION</scope>
    <source>
        <strain evidence="14">cv. Bd21</strain>
    </source>
</reference>
<gene>
    <name evidence="14" type="primary">LOC100823245</name>
    <name evidence="13" type="ORF">BRADI_2g04920v3</name>
</gene>
<dbReference type="GeneID" id="100823245"/>
<evidence type="ECO:0000256" key="6">
    <source>
        <dbReference type="ARBA" id="ARBA00022801"/>
    </source>
</evidence>
<evidence type="ECO:0000256" key="9">
    <source>
        <dbReference type="RuleBase" id="RU000454"/>
    </source>
</evidence>
<evidence type="ECO:0000256" key="10">
    <source>
        <dbReference type="SAM" id="MobiDB-lite"/>
    </source>
</evidence>
<name>I1HCL7_BRADI</name>
<dbReference type="PROSITE" id="PS00141">
    <property type="entry name" value="ASP_PROTEASE"/>
    <property type="match status" value="1"/>
</dbReference>
<dbReference type="eggNOG" id="KOG1339">
    <property type="taxonomic scope" value="Eukaryota"/>
</dbReference>
<keyword evidence="15" id="KW-1185">Reference proteome</keyword>
<evidence type="ECO:0000256" key="1">
    <source>
        <dbReference type="ARBA" id="ARBA00004613"/>
    </source>
</evidence>
<keyword evidence="5 9" id="KW-0064">Aspartyl protease</keyword>
<sequence>METTTPLLLVGVLLLAAPLLGSSAAVGAEEDGFSVEFIHRDSVKSPFHDPALTPHGRALAAARRSAARAAELHHLLARRSSGAPSPGTGAGVVAEVVSRQFEYLMAIEVGTPPVRVLAIADTGSDLVWVKCKGKDNDNNSNSTFFSDSDDGEDSPPPSDEDSTPPPSDDSGDAPAPSADDTPAPPSVYFVPSASSTYGRVGCDTKACRALSSAASCSPDGSCEYLYSYGDGSRASGQLSTETFTFSTIADSSKTNSHGNNNNNSSSHGQVEIAKLDFGCSTTTTGTFRADGLVGLGGGPVSLASQLGATTSLGRKFSYCLAPYANTNASSALNFGSRAVVSEPGAASTPLITGEVETYYTIALDSINVAGTKRPTTAAQAQPKYYKSKARGSGSSSSNSIIVDSGTTLTYLDSALLTPLVKDLTRRIKLPRAESPEKILDLCYDISGVRGEDALGIPDVTLVLGGGGEVTLKPDNTFVVVQEGVLCLALVATSERQSVSILGNIAQQNLHVGYDLEKGTVTFAAADCAKSHPYGEADV</sequence>
<reference evidence="13 14" key="1">
    <citation type="journal article" date="2010" name="Nature">
        <title>Genome sequencing and analysis of the model grass Brachypodium distachyon.</title>
        <authorList>
            <consortium name="International Brachypodium Initiative"/>
        </authorList>
    </citation>
    <scope>NUCLEOTIDE SEQUENCE [LARGE SCALE GENOMIC DNA]</scope>
    <source>
        <strain evidence="13 14">Bd21</strain>
    </source>
</reference>
<keyword evidence="11" id="KW-0732">Signal</keyword>
<keyword evidence="6 9" id="KW-0378">Hydrolase</keyword>
<dbReference type="HOGENOM" id="CLU_005738_1_3_1"/>
<evidence type="ECO:0000259" key="12">
    <source>
        <dbReference type="PROSITE" id="PS51767"/>
    </source>
</evidence>
<feature type="region of interest" description="Disordered" evidence="10">
    <location>
        <begin position="377"/>
        <end position="396"/>
    </location>
</feature>